<evidence type="ECO:0000256" key="1">
    <source>
        <dbReference type="ARBA" id="ARBA00022723"/>
    </source>
</evidence>
<evidence type="ECO:0000313" key="7">
    <source>
        <dbReference type="EMBL" id="KRX09400.1"/>
    </source>
</evidence>
<keyword evidence="1" id="KW-0479">Metal-binding</keyword>
<dbReference type="SUPFAM" id="SSF118310">
    <property type="entry name" value="AN1-like Zinc finger"/>
    <property type="match status" value="1"/>
</dbReference>
<dbReference type="AlphaFoldDB" id="A0A0V0R5B9"/>
<protein>
    <recommendedName>
        <fullName evidence="6">AN1-type domain-containing protein</fullName>
    </recommendedName>
</protein>
<dbReference type="InParanoid" id="A0A0V0R5B9"/>
<feature type="domain" description="AN1-type" evidence="6">
    <location>
        <begin position="56"/>
        <end position="102"/>
    </location>
</feature>
<evidence type="ECO:0000256" key="2">
    <source>
        <dbReference type="ARBA" id="ARBA00022771"/>
    </source>
</evidence>
<dbReference type="InterPro" id="IPR000058">
    <property type="entry name" value="Znf_AN1"/>
</dbReference>
<comment type="caution">
    <text evidence="7">The sequence shown here is derived from an EMBL/GenBank/DDBJ whole genome shotgun (WGS) entry which is preliminary data.</text>
</comment>
<dbReference type="SMART" id="SM00154">
    <property type="entry name" value="ZnF_AN1"/>
    <property type="match status" value="1"/>
</dbReference>
<dbReference type="GO" id="GO:0008270">
    <property type="term" value="F:zinc ion binding"/>
    <property type="evidence" value="ECO:0007669"/>
    <property type="project" value="UniProtKB-KW"/>
</dbReference>
<keyword evidence="2 4" id="KW-0863">Zinc-finger</keyword>
<dbReference type="PANTHER" id="PTHR10634">
    <property type="entry name" value="AN1-TYPE ZINC FINGER PROTEIN"/>
    <property type="match status" value="1"/>
</dbReference>
<dbReference type="EMBL" id="LDAU01000051">
    <property type="protein sequence ID" value="KRX09400.1"/>
    <property type="molecule type" value="Genomic_DNA"/>
</dbReference>
<feature type="region of interest" description="Disordered" evidence="5">
    <location>
        <begin position="35"/>
        <end position="59"/>
    </location>
</feature>
<dbReference type="PROSITE" id="PS51039">
    <property type="entry name" value="ZF_AN1"/>
    <property type="match status" value="1"/>
</dbReference>
<dbReference type="InterPro" id="IPR050652">
    <property type="entry name" value="AN1_A20_ZnFinger"/>
</dbReference>
<dbReference type="InterPro" id="IPR035896">
    <property type="entry name" value="AN1-like_Znf"/>
</dbReference>
<evidence type="ECO:0000256" key="3">
    <source>
        <dbReference type="ARBA" id="ARBA00022833"/>
    </source>
</evidence>
<reference evidence="7 8" key="1">
    <citation type="journal article" date="2015" name="Sci. Rep.">
        <title>Genome of the facultative scuticociliatosis pathogen Pseudocohnilembus persalinus provides insight into its virulence through horizontal gene transfer.</title>
        <authorList>
            <person name="Xiong J."/>
            <person name="Wang G."/>
            <person name="Cheng J."/>
            <person name="Tian M."/>
            <person name="Pan X."/>
            <person name="Warren A."/>
            <person name="Jiang C."/>
            <person name="Yuan D."/>
            <person name="Miao W."/>
        </authorList>
    </citation>
    <scope>NUCLEOTIDE SEQUENCE [LARGE SCALE GENOMIC DNA]</scope>
    <source>
        <strain evidence="7">36N120E</strain>
    </source>
</reference>
<keyword evidence="3" id="KW-0862">Zinc</keyword>
<dbReference type="OMA" id="CYKTISQ"/>
<dbReference type="FunCoup" id="A0A0V0R5B9">
    <property type="interactions" value="90"/>
</dbReference>
<feature type="region of interest" description="Disordered" evidence="5">
    <location>
        <begin position="108"/>
        <end position="133"/>
    </location>
</feature>
<accession>A0A0V0R5B9</accession>
<dbReference type="Pfam" id="PF01428">
    <property type="entry name" value="zf-AN1"/>
    <property type="match status" value="1"/>
</dbReference>
<sequence>MESDGLCVDCKSFHGNPDFQNRCSSCWKKFQEKEKEKKQEEERKRIEEEEAKKPKQENKERCWNCNRKCGLNGIECKCGFVYCSKHRLPEQHDCQFDHKQRARELNKQKLEDGQTHISKLEKMDSQTDQDKKK</sequence>
<evidence type="ECO:0000256" key="4">
    <source>
        <dbReference type="PROSITE-ProRule" id="PRU00449"/>
    </source>
</evidence>
<evidence type="ECO:0000259" key="6">
    <source>
        <dbReference type="PROSITE" id="PS51039"/>
    </source>
</evidence>
<proteinExistence type="predicted"/>
<evidence type="ECO:0000313" key="8">
    <source>
        <dbReference type="Proteomes" id="UP000054937"/>
    </source>
</evidence>
<organism evidence="7 8">
    <name type="scientific">Pseudocohnilembus persalinus</name>
    <name type="common">Ciliate</name>
    <dbReference type="NCBI Taxonomy" id="266149"/>
    <lineage>
        <taxon>Eukaryota</taxon>
        <taxon>Sar</taxon>
        <taxon>Alveolata</taxon>
        <taxon>Ciliophora</taxon>
        <taxon>Intramacronucleata</taxon>
        <taxon>Oligohymenophorea</taxon>
        <taxon>Scuticociliatia</taxon>
        <taxon>Philasterida</taxon>
        <taxon>Pseudocohnilembidae</taxon>
        <taxon>Pseudocohnilembus</taxon>
    </lineage>
</organism>
<gene>
    <name evidence="7" type="ORF">PPERSA_04706</name>
</gene>
<dbReference type="Proteomes" id="UP000054937">
    <property type="component" value="Unassembled WGS sequence"/>
</dbReference>
<keyword evidence="8" id="KW-1185">Reference proteome</keyword>
<evidence type="ECO:0000256" key="5">
    <source>
        <dbReference type="SAM" id="MobiDB-lite"/>
    </source>
</evidence>
<name>A0A0V0R5B9_PSEPJ</name>
<dbReference type="OrthoDB" id="296554at2759"/>
<dbReference type="Gene3D" id="4.10.1110.10">
    <property type="entry name" value="AN1-like Zinc finger"/>
    <property type="match status" value="1"/>
</dbReference>